<organism evidence="11">
    <name type="scientific">Longilinea arvoryzae</name>
    <dbReference type="NCBI Taxonomy" id="360412"/>
    <lineage>
        <taxon>Bacteria</taxon>
        <taxon>Bacillati</taxon>
        <taxon>Chloroflexota</taxon>
        <taxon>Anaerolineae</taxon>
        <taxon>Anaerolineales</taxon>
        <taxon>Anaerolineaceae</taxon>
        <taxon>Longilinea</taxon>
    </lineage>
</organism>
<keyword evidence="7 9" id="KW-1133">Transmembrane helix</keyword>
<dbReference type="Pfam" id="PF00528">
    <property type="entry name" value="BPD_transp_1"/>
    <property type="match status" value="1"/>
</dbReference>
<reference evidence="11" key="1">
    <citation type="submission" date="2015-07" db="EMBL/GenBank/DDBJ databases">
        <title>Draft Genome Sequences of Anaerolinea thermolimosa IMO-1, Bellilinea caldifistulae GOMI-1, Leptolinea tardivitalis YMTK-2, Levilinea saccharolytica KIBI-1,Longilinea arvoryzae KOME-1, Previously Described as Members of the Anaerolineaceae (Chloroflexi).</title>
        <authorList>
            <person name="Sekiguchi Y."/>
            <person name="Ohashi A."/>
            <person name="Matsuura N."/>
            <person name="Tourlousse M.D."/>
        </authorList>
    </citation>
    <scope>NUCLEOTIDE SEQUENCE [LARGE SCALE GENOMIC DNA]</scope>
    <source>
        <strain evidence="11">KOME-1</strain>
    </source>
</reference>
<feature type="transmembrane region" description="Helical" evidence="9">
    <location>
        <begin position="217"/>
        <end position="240"/>
    </location>
</feature>
<dbReference type="STRING" id="360412.LARV_02204"/>
<evidence type="ECO:0000256" key="9">
    <source>
        <dbReference type="RuleBase" id="RU363032"/>
    </source>
</evidence>
<comment type="similarity">
    <text evidence="2">Belongs to the binding-protein-dependent transport system permease family. MalFG subfamily.</text>
</comment>
<keyword evidence="8 9" id="KW-0472">Membrane</keyword>
<feature type="transmembrane region" description="Helical" evidence="9">
    <location>
        <begin position="92"/>
        <end position="113"/>
    </location>
</feature>
<evidence type="ECO:0000313" key="11">
    <source>
        <dbReference type="EMBL" id="GAP14435.1"/>
    </source>
</evidence>
<dbReference type="InterPro" id="IPR035906">
    <property type="entry name" value="MetI-like_sf"/>
</dbReference>
<dbReference type="GO" id="GO:0042956">
    <property type="term" value="P:maltodextrin transmembrane transport"/>
    <property type="evidence" value="ECO:0007669"/>
    <property type="project" value="TreeGrafter"/>
</dbReference>
<evidence type="ECO:0000256" key="4">
    <source>
        <dbReference type="ARBA" id="ARBA00022475"/>
    </source>
</evidence>
<evidence type="ECO:0000313" key="12">
    <source>
        <dbReference type="Proteomes" id="UP000055060"/>
    </source>
</evidence>
<proteinExistence type="inferred from homology"/>
<dbReference type="SUPFAM" id="SSF161098">
    <property type="entry name" value="MetI-like"/>
    <property type="match status" value="1"/>
</dbReference>
<evidence type="ECO:0000256" key="2">
    <source>
        <dbReference type="ARBA" id="ARBA00009047"/>
    </source>
</evidence>
<keyword evidence="6 9" id="KW-0812">Transmembrane</keyword>
<dbReference type="OrthoDB" id="9794684at2"/>
<feature type="domain" description="ABC transmembrane type-1" evidence="10">
    <location>
        <begin position="88"/>
        <end position="284"/>
    </location>
</feature>
<evidence type="ECO:0000256" key="3">
    <source>
        <dbReference type="ARBA" id="ARBA00022448"/>
    </source>
</evidence>
<protein>
    <submittedName>
        <fullName evidence="11">Carbohydrate ABC transporter membrane protein 2, CUT1 family</fullName>
    </submittedName>
</protein>
<dbReference type="PANTHER" id="PTHR32243:SF50">
    <property type="entry name" value="MALTOSE_MALTODEXTRIN TRANSPORT SYSTEM PERMEASE PROTEIN MALG"/>
    <property type="match status" value="1"/>
</dbReference>
<evidence type="ECO:0000256" key="1">
    <source>
        <dbReference type="ARBA" id="ARBA00004651"/>
    </source>
</evidence>
<evidence type="ECO:0000256" key="5">
    <source>
        <dbReference type="ARBA" id="ARBA00022597"/>
    </source>
</evidence>
<dbReference type="InterPro" id="IPR000515">
    <property type="entry name" value="MetI-like"/>
</dbReference>
<dbReference type="RefSeq" id="WP_075073695.1">
    <property type="nucleotide sequence ID" value="NZ_DF967972.1"/>
</dbReference>
<dbReference type="GO" id="GO:0005886">
    <property type="term" value="C:plasma membrane"/>
    <property type="evidence" value="ECO:0007669"/>
    <property type="project" value="UniProtKB-SubCell"/>
</dbReference>
<accession>A0A0S7BIM5</accession>
<dbReference type="GO" id="GO:0015423">
    <property type="term" value="F:ABC-type maltose transporter activity"/>
    <property type="evidence" value="ECO:0007669"/>
    <property type="project" value="TreeGrafter"/>
</dbReference>
<gene>
    <name evidence="11" type="ORF">LARV_02204</name>
</gene>
<name>A0A0S7BIM5_9CHLR</name>
<dbReference type="Proteomes" id="UP000055060">
    <property type="component" value="Unassembled WGS sequence"/>
</dbReference>
<dbReference type="AlphaFoldDB" id="A0A0S7BIM5"/>
<sequence length="299" mass="32770">MHRKANAFWRQVGLQLFLLVVTATVLFPILWIFSLALDPRNIDKPLSLTLIPPGASFAAFQRVLFQPFTLLCTDSSNVATCMTFGRLLGNSVLVALGTSVLAVVLGSSAAYAFSRFRFIGRQAGMLGFIVLLMLPTTATLAPLYVLLSIIKFNGEPLRATLFGLMIAYGSSTLPFAIWNLKGYFDTIPKELEEAALIDGCSVTTAFMKVILPLSVPALAITILFSFMTGWTEFVLAWTFLENPSRFTLAMALRSMQGQYSTPWSDFAAMSILMSIPILLIFYSLQRYIISGLTVGGVKG</sequence>
<feature type="transmembrane region" description="Helical" evidence="9">
    <location>
        <begin position="159"/>
        <end position="180"/>
    </location>
</feature>
<dbReference type="CDD" id="cd06261">
    <property type="entry name" value="TM_PBP2"/>
    <property type="match status" value="1"/>
</dbReference>
<keyword evidence="4" id="KW-1003">Cell membrane</keyword>
<dbReference type="Gene3D" id="1.10.3720.10">
    <property type="entry name" value="MetI-like"/>
    <property type="match status" value="1"/>
</dbReference>
<comment type="subcellular location">
    <subcellularLocation>
        <location evidence="1 9">Cell membrane</location>
        <topology evidence="1 9">Multi-pass membrane protein</topology>
    </subcellularLocation>
</comment>
<keyword evidence="3 9" id="KW-0813">Transport</keyword>
<dbReference type="PANTHER" id="PTHR32243">
    <property type="entry name" value="MALTOSE TRANSPORT SYSTEM PERMEASE-RELATED"/>
    <property type="match status" value="1"/>
</dbReference>
<evidence type="ECO:0000256" key="8">
    <source>
        <dbReference type="ARBA" id="ARBA00023136"/>
    </source>
</evidence>
<dbReference type="PROSITE" id="PS50928">
    <property type="entry name" value="ABC_TM1"/>
    <property type="match status" value="1"/>
</dbReference>
<feature type="transmembrane region" description="Helical" evidence="9">
    <location>
        <begin position="12"/>
        <end position="37"/>
    </location>
</feature>
<dbReference type="InterPro" id="IPR050901">
    <property type="entry name" value="BP-dep_ABC_trans_perm"/>
</dbReference>
<keyword evidence="12" id="KW-1185">Reference proteome</keyword>
<keyword evidence="5" id="KW-0762">Sugar transport</keyword>
<feature type="transmembrane region" description="Helical" evidence="9">
    <location>
        <begin position="266"/>
        <end position="284"/>
    </location>
</feature>
<dbReference type="EMBL" id="DF967972">
    <property type="protein sequence ID" value="GAP14435.1"/>
    <property type="molecule type" value="Genomic_DNA"/>
</dbReference>
<evidence type="ECO:0000256" key="7">
    <source>
        <dbReference type="ARBA" id="ARBA00022989"/>
    </source>
</evidence>
<evidence type="ECO:0000256" key="6">
    <source>
        <dbReference type="ARBA" id="ARBA00022692"/>
    </source>
</evidence>
<evidence type="ECO:0000259" key="10">
    <source>
        <dbReference type="PROSITE" id="PS50928"/>
    </source>
</evidence>
<feature type="transmembrane region" description="Helical" evidence="9">
    <location>
        <begin position="125"/>
        <end position="147"/>
    </location>
</feature>